<dbReference type="Proteomes" id="UP000276133">
    <property type="component" value="Unassembled WGS sequence"/>
</dbReference>
<keyword evidence="1" id="KW-1133">Transmembrane helix</keyword>
<evidence type="ECO:0000256" key="1">
    <source>
        <dbReference type="SAM" id="Phobius"/>
    </source>
</evidence>
<evidence type="ECO:0000313" key="2">
    <source>
        <dbReference type="EMBL" id="RNA45167.1"/>
    </source>
</evidence>
<dbReference type="AlphaFoldDB" id="A0A3M7TBC5"/>
<keyword evidence="1" id="KW-0812">Transmembrane</keyword>
<keyword evidence="1" id="KW-0472">Membrane</keyword>
<feature type="transmembrane region" description="Helical" evidence="1">
    <location>
        <begin position="152"/>
        <end position="172"/>
    </location>
</feature>
<accession>A0A3M7TBC5</accession>
<comment type="caution">
    <text evidence="2">The sequence shown here is derived from an EMBL/GenBank/DDBJ whole genome shotgun (WGS) entry which is preliminary data.</text>
</comment>
<gene>
    <name evidence="2" type="ORF">BpHYR1_034891</name>
</gene>
<name>A0A3M7TBC5_BRAPC</name>
<protein>
    <submittedName>
        <fullName evidence="2">Uncharacterized protein</fullName>
    </submittedName>
</protein>
<keyword evidence="3" id="KW-1185">Reference proteome</keyword>
<reference evidence="2 3" key="1">
    <citation type="journal article" date="2018" name="Sci. Rep.">
        <title>Genomic signatures of local adaptation to the degree of environmental predictability in rotifers.</title>
        <authorList>
            <person name="Franch-Gras L."/>
            <person name="Hahn C."/>
            <person name="Garcia-Roger E.M."/>
            <person name="Carmona M.J."/>
            <person name="Serra M."/>
            <person name="Gomez A."/>
        </authorList>
    </citation>
    <scope>NUCLEOTIDE SEQUENCE [LARGE SCALE GENOMIC DNA]</scope>
    <source>
        <strain evidence="2">HYR1</strain>
    </source>
</reference>
<feature type="transmembrane region" description="Helical" evidence="1">
    <location>
        <begin position="73"/>
        <end position="92"/>
    </location>
</feature>
<dbReference type="EMBL" id="REGN01000011">
    <property type="protein sequence ID" value="RNA45167.1"/>
    <property type="molecule type" value="Genomic_DNA"/>
</dbReference>
<evidence type="ECO:0000313" key="3">
    <source>
        <dbReference type="Proteomes" id="UP000276133"/>
    </source>
</evidence>
<proteinExistence type="predicted"/>
<organism evidence="2 3">
    <name type="scientific">Brachionus plicatilis</name>
    <name type="common">Marine rotifer</name>
    <name type="synonym">Brachionus muelleri</name>
    <dbReference type="NCBI Taxonomy" id="10195"/>
    <lineage>
        <taxon>Eukaryota</taxon>
        <taxon>Metazoa</taxon>
        <taxon>Spiralia</taxon>
        <taxon>Gnathifera</taxon>
        <taxon>Rotifera</taxon>
        <taxon>Eurotatoria</taxon>
        <taxon>Monogononta</taxon>
        <taxon>Pseudotrocha</taxon>
        <taxon>Ploima</taxon>
        <taxon>Brachionidae</taxon>
        <taxon>Brachionus</taxon>
    </lineage>
</organism>
<sequence>MKILEIQNLSRGAKKFFYTQKSKRRVIYFYLRYRFFLSLESLNFNRLDFILFKKRMDKIKKIHYPFDNKFNMVKMALNNGCLLHLILNIYYIELFNTWDSFPPKLTVNAFTKKPAEIKKLRIPVCGESQTEEKAEEPSAKKNVMIIKQNITIFTKIKSFSLLSFLGTFYLIYIKKIYHIKFKFDDFFLTEFNLFYEQNPLSLRIGYYLYRNYNLLFLYIHSNKVIRLMQNTNIN</sequence>